<dbReference type="OrthoDB" id="423671at2759"/>
<accession>A0A812T8S6</accession>
<protein>
    <recommendedName>
        <fullName evidence="3">Phytanoyl-CoA dioxygenase</fullName>
    </recommendedName>
</protein>
<evidence type="ECO:0000313" key="2">
    <source>
        <dbReference type="Proteomes" id="UP000604046"/>
    </source>
</evidence>
<reference evidence="1" key="1">
    <citation type="submission" date="2021-02" db="EMBL/GenBank/DDBJ databases">
        <authorList>
            <person name="Dougan E. K."/>
            <person name="Rhodes N."/>
            <person name="Thang M."/>
            <person name="Chan C."/>
        </authorList>
    </citation>
    <scope>NUCLEOTIDE SEQUENCE</scope>
</reference>
<dbReference type="AlphaFoldDB" id="A0A812T8S6"/>
<keyword evidence="2" id="KW-1185">Reference proteome</keyword>
<comment type="caution">
    <text evidence="1">The sequence shown here is derived from an EMBL/GenBank/DDBJ whole genome shotgun (WGS) entry which is preliminary data.</text>
</comment>
<organism evidence="1 2">
    <name type="scientific">Symbiodinium natans</name>
    <dbReference type="NCBI Taxonomy" id="878477"/>
    <lineage>
        <taxon>Eukaryota</taxon>
        <taxon>Sar</taxon>
        <taxon>Alveolata</taxon>
        <taxon>Dinophyceae</taxon>
        <taxon>Suessiales</taxon>
        <taxon>Symbiodiniaceae</taxon>
        <taxon>Symbiodinium</taxon>
    </lineage>
</organism>
<proteinExistence type="predicted"/>
<evidence type="ECO:0008006" key="3">
    <source>
        <dbReference type="Google" id="ProtNLM"/>
    </source>
</evidence>
<dbReference type="Gene3D" id="2.60.120.620">
    <property type="entry name" value="q2cbj1_9rhob like domain"/>
    <property type="match status" value="1"/>
</dbReference>
<dbReference type="PANTHER" id="PTHR31630:SF6">
    <property type="entry name" value="PHYTANOYL-COA DIOXYGENASE-RELATED"/>
    <property type="match status" value="1"/>
</dbReference>
<dbReference type="SUPFAM" id="SSF51197">
    <property type="entry name" value="Clavaminate synthase-like"/>
    <property type="match status" value="1"/>
</dbReference>
<sequence length="305" mass="34177">MERPRKKQRTLSHVFKEPGADFLAHLRHQGFAVLEETLGKESRDLFLREFWSAVGQVTPGVKEKDPTTWHMLPRGNKGLVSTNGLPQADFAWRVRQAPRVKAAFAAIFGTEDLVVSTDSIIVQARKQKSKRPSWLHKDQAPDLPRGFSVQAIYCCYSSGAEDAGTCLVPESHKSVHPWELELPQSDRDGNFLLAPNQRDYEAMKPDVPEDGIIFFDSRLLHANVDAKAARQDRLARLCVPVAMAPRSRRSESTKAKKVDLYLSGKASSHWPCDRFAAKRTPRWCHTKGSAHLPLPSADPGRLALL</sequence>
<dbReference type="EMBL" id="CAJNDS010002524">
    <property type="protein sequence ID" value="CAE7511594.1"/>
    <property type="molecule type" value="Genomic_DNA"/>
</dbReference>
<evidence type="ECO:0000313" key="1">
    <source>
        <dbReference type="EMBL" id="CAE7511594.1"/>
    </source>
</evidence>
<dbReference type="Proteomes" id="UP000604046">
    <property type="component" value="Unassembled WGS sequence"/>
</dbReference>
<gene>
    <name evidence="1" type="ORF">SNAT2548_LOCUS28640</name>
</gene>
<name>A0A812T8S6_9DINO</name>
<dbReference type="PANTHER" id="PTHR31630">
    <property type="entry name" value="PHYTANOYL-COA DIOXYGENASE-RELATED-RELATED"/>
    <property type="match status" value="1"/>
</dbReference>